<sequence>MHVRDYRHALTSLLPRRTMLLKSSLIIVHVEVHRGNREFQRPGGREEEIRQGICW</sequence>
<accession>A0ABN7LY85</accession>
<evidence type="ECO:0000313" key="2">
    <source>
        <dbReference type="Proteomes" id="UP000675880"/>
    </source>
</evidence>
<name>A0ABN7LY85_9BACT</name>
<dbReference type="EMBL" id="CAJNBJ010000017">
    <property type="protein sequence ID" value="CAE6768072.1"/>
    <property type="molecule type" value="Genomic_DNA"/>
</dbReference>
<evidence type="ECO:0000313" key="1">
    <source>
        <dbReference type="EMBL" id="CAE6768072.1"/>
    </source>
</evidence>
<dbReference type="Proteomes" id="UP000675880">
    <property type="component" value="Unassembled WGS sequence"/>
</dbReference>
<proteinExistence type="predicted"/>
<organism evidence="1 2">
    <name type="scientific">Nitrospira defluvii</name>
    <dbReference type="NCBI Taxonomy" id="330214"/>
    <lineage>
        <taxon>Bacteria</taxon>
        <taxon>Pseudomonadati</taxon>
        <taxon>Nitrospirota</taxon>
        <taxon>Nitrospiria</taxon>
        <taxon>Nitrospirales</taxon>
        <taxon>Nitrospiraceae</taxon>
        <taxon>Nitrospira</taxon>
    </lineage>
</organism>
<keyword evidence="2" id="KW-1185">Reference proteome</keyword>
<comment type="caution">
    <text evidence="1">The sequence shown here is derived from an EMBL/GenBank/DDBJ whole genome shotgun (WGS) entry which is preliminary data.</text>
</comment>
<reference evidence="1 2" key="1">
    <citation type="submission" date="2021-02" db="EMBL/GenBank/DDBJ databases">
        <authorList>
            <person name="Han P."/>
        </authorList>
    </citation>
    <scope>NUCLEOTIDE SEQUENCE [LARGE SCALE GENOMIC DNA]</scope>
    <source>
        <strain evidence="1">Candidatus Nitrospira sp. ZN2</strain>
    </source>
</reference>
<protein>
    <submittedName>
        <fullName evidence="1">Uncharacterized protein</fullName>
    </submittedName>
</protein>
<gene>
    <name evidence="1" type="ORF">NSPZN2_40141</name>
</gene>